<organism evidence="5">
    <name type="scientific">Amblyomma triste</name>
    <name type="common">Neotropical tick</name>
    <dbReference type="NCBI Taxonomy" id="251400"/>
    <lineage>
        <taxon>Eukaryota</taxon>
        <taxon>Metazoa</taxon>
        <taxon>Ecdysozoa</taxon>
        <taxon>Arthropoda</taxon>
        <taxon>Chelicerata</taxon>
        <taxon>Arachnida</taxon>
        <taxon>Acari</taxon>
        <taxon>Parasitiformes</taxon>
        <taxon>Ixodida</taxon>
        <taxon>Ixodoidea</taxon>
        <taxon>Ixodidae</taxon>
        <taxon>Amblyomminae</taxon>
        <taxon>Amblyomma</taxon>
    </lineage>
</organism>
<evidence type="ECO:0000256" key="3">
    <source>
        <dbReference type="SAM" id="SignalP"/>
    </source>
</evidence>
<proteinExistence type="evidence at transcript level"/>
<dbReference type="EMBL" id="GBBM01006915">
    <property type="protein sequence ID" value="JAC28503.1"/>
    <property type="molecule type" value="mRNA"/>
</dbReference>
<evidence type="ECO:0000259" key="4">
    <source>
        <dbReference type="Pfam" id="PF15430"/>
    </source>
</evidence>
<name>A0A023G6P6_AMBTT</name>
<dbReference type="GO" id="GO:0005576">
    <property type="term" value="C:extracellular region"/>
    <property type="evidence" value="ECO:0007669"/>
    <property type="project" value="UniProtKB-SubCell"/>
</dbReference>
<protein>
    <recommendedName>
        <fullName evidence="4">Single domain-containing protein</fullName>
    </recommendedName>
</protein>
<dbReference type="AlphaFoldDB" id="A0A023G6P6"/>
<feature type="signal peptide" evidence="3">
    <location>
        <begin position="1"/>
        <end position="22"/>
    </location>
</feature>
<feature type="domain" description="Single" evidence="4">
    <location>
        <begin position="37"/>
        <end position="103"/>
    </location>
</feature>
<reference evidence="5" key="1">
    <citation type="submission" date="2014-03" db="EMBL/GenBank/DDBJ databases">
        <title>The sialotranscriptome of Amblyomma triste, Amblyomma parvum and Amblyomma cajennense ticks, uncovered by 454-based RNA-seq.</title>
        <authorList>
            <person name="Garcia G.R."/>
            <person name="Gardinassi L.G."/>
            <person name="Ribeiro J.M."/>
            <person name="Anatriello E."/>
            <person name="Ferreira B.R."/>
            <person name="Moreira H.N."/>
            <person name="Mafra C."/>
            <person name="Olegario M.M."/>
            <person name="Szabo P.J."/>
            <person name="Miranda-Santos I.K."/>
            <person name="Maruyama S.R."/>
        </authorList>
    </citation>
    <scope>NUCLEOTIDE SEQUENCE</scope>
    <source>
        <strain evidence="5">Mato Grasso do Sul</strain>
        <tissue evidence="5">Salivary glands</tissue>
    </source>
</reference>
<keyword evidence="3" id="KW-0732">Signal</keyword>
<sequence>MWAIPLFILLLLNVITFRSIHGISHVPVLTYNGSCIYFNETFGGNKTEVMTASPCEQLICDLQKKEVVVTGCPPPQHYSDYMKDKTRYLNPNLPWPWCCPSLKSTS</sequence>
<evidence type="ECO:0000256" key="2">
    <source>
        <dbReference type="ARBA" id="ARBA00022525"/>
    </source>
</evidence>
<comment type="subcellular location">
    <subcellularLocation>
        <location evidence="1">Secreted</location>
    </subcellularLocation>
</comment>
<evidence type="ECO:0000313" key="5">
    <source>
        <dbReference type="EMBL" id="JAC28503.1"/>
    </source>
</evidence>
<dbReference type="Pfam" id="PF15430">
    <property type="entry name" value="SVWC"/>
    <property type="match status" value="1"/>
</dbReference>
<keyword evidence="2" id="KW-0964">Secreted</keyword>
<feature type="chain" id="PRO_5001520716" description="Single domain-containing protein" evidence="3">
    <location>
        <begin position="23"/>
        <end position="106"/>
    </location>
</feature>
<dbReference type="InterPro" id="IPR029277">
    <property type="entry name" value="SVWC_dom"/>
</dbReference>
<accession>A0A023G6P6</accession>
<evidence type="ECO:0000256" key="1">
    <source>
        <dbReference type="ARBA" id="ARBA00004613"/>
    </source>
</evidence>